<dbReference type="AlphaFoldDB" id="A0A2T3ZI95"/>
<protein>
    <submittedName>
        <fullName evidence="1">Uncharacterized protein</fullName>
    </submittedName>
</protein>
<accession>A0A2T3ZI95</accession>
<dbReference type="SUPFAM" id="SSF50965">
    <property type="entry name" value="Galactose oxidase, central domain"/>
    <property type="match status" value="1"/>
</dbReference>
<reference evidence="1 2" key="1">
    <citation type="submission" date="2016-07" db="EMBL/GenBank/DDBJ databases">
        <title>Multiple horizontal gene transfer events from other fungi enriched the ability of initially mycotrophic Trichoderma (Ascomycota) to feed on dead plant biomass.</title>
        <authorList>
            <consortium name="DOE Joint Genome Institute"/>
            <person name="Aerts A."/>
            <person name="Atanasova L."/>
            <person name="Chenthamara K."/>
            <person name="Zhang J."/>
            <person name="Grujic M."/>
            <person name="Henrissat B."/>
            <person name="Kuo A."/>
            <person name="Salamov A."/>
            <person name="Lipzen A."/>
            <person name="Labutti K."/>
            <person name="Barry K."/>
            <person name="Miao Y."/>
            <person name="Rahimi M.J."/>
            <person name="Shen Q."/>
            <person name="Grigoriev I.V."/>
            <person name="Kubicek C.P."/>
            <person name="Druzhinina I.S."/>
        </authorList>
    </citation>
    <scope>NUCLEOTIDE SEQUENCE [LARGE SCALE GENOMIC DNA]</scope>
    <source>
        <strain evidence="1 2">CBS 433.97</strain>
    </source>
</reference>
<keyword evidence="2" id="KW-1185">Reference proteome</keyword>
<dbReference type="OrthoDB" id="2885612at2759"/>
<dbReference type="EMBL" id="KZ679258">
    <property type="protein sequence ID" value="PTB44535.1"/>
    <property type="molecule type" value="Genomic_DNA"/>
</dbReference>
<evidence type="ECO:0000313" key="2">
    <source>
        <dbReference type="Proteomes" id="UP000240493"/>
    </source>
</evidence>
<organism evidence="1 2">
    <name type="scientific">Trichoderma asperellum (strain ATCC 204424 / CBS 433.97 / NBRC 101777)</name>
    <dbReference type="NCBI Taxonomy" id="1042311"/>
    <lineage>
        <taxon>Eukaryota</taxon>
        <taxon>Fungi</taxon>
        <taxon>Dikarya</taxon>
        <taxon>Ascomycota</taxon>
        <taxon>Pezizomycotina</taxon>
        <taxon>Sordariomycetes</taxon>
        <taxon>Hypocreomycetidae</taxon>
        <taxon>Hypocreales</taxon>
        <taxon>Hypocreaceae</taxon>
        <taxon>Trichoderma</taxon>
    </lineage>
</organism>
<name>A0A2T3ZI95_TRIA4</name>
<dbReference type="Proteomes" id="UP000240493">
    <property type="component" value="Unassembled WGS sequence"/>
</dbReference>
<evidence type="ECO:0000313" key="1">
    <source>
        <dbReference type="EMBL" id="PTB44535.1"/>
    </source>
</evidence>
<sequence length="514" mass="58112">MKDEAVRMSWLSGRPQRVFNLRPPLEFSSRYCSYGARWSVMDDQILLTFEEEADGTVIIHPSSVFLADIHDILGKADDVVEFRKIVKLPFNAARSRLLSDRAGFVTAEFREDEKTLILRTHDWDGNTTREITVVAASIDGRLVVNGSSVALCVDNELKKGYCINGSRTLSQILIWNLESGDLTRIDIPQDDRAPQCHSGNFTFVTPSCIALGGHIDPDHDKAYAVLRSISTIPSEKQAGRYFHHHENFEFSNNNDALAIAGSSASNDVIVHYHHSGGRFTVADVGLLTGEIPSESLPTPGYFMDPNLFKDLFHVFTDKFSARTLKGTLNEGLSSLVSNKLLVEEELEYGHDEEKFRGYHNARSFGEFRILYLYDFDQGRCKKLRQLSPNSERPDLEARLKEQNPDARVTVVSRMFYTSIEDDIDKEEDTSPEWEEHFRQLWVTGQARGKGEAEFPVLEFDDPPEGQNNPRMLFTRSMLCLPKIREGEALALTTSAIVELPTNEADGYVHYFGEE</sequence>
<gene>
    <name evidence="1" type="ORF">M441DRAFT_24685</name>
</gene>
<dbReference type="InterPro" id="IPR011043">
    <property type="entry name" value="Gal_Oxase/kelch_b-propeller"/>
</dbReference>
<proteinExistence type="predicted"/>